<gene>
    <name evidence="10" type="primary">LOC101862877</name>
</gene>
<evidence type="ECO:0000256" key="7">
    <source>
        <dbReference type="SAM" id="Phobius"/>
    </source>
</evidence>
<dbReference type="Proteomes" id="UP000694888">
    <property type="component" value="Unplaced"/>
</dbReference>
<proteinExistence type="predicted"/>
<dbReference type="PROSITE" id="PS50850">
    <property type="entry name" value="MFS"/>
    <property type="match status" value="1"/>
</dbReference>
<evidence type="ECO:0000256" key="5">
    <source>
        <dbReference type="ARBA" id="ARBA00023136"/>
    </source>
</evidence>
<dbReference type="InterPro" id="IPR036259">
    <property type="entry name" value="MFS_trans_sf"/>
</dbReference>
<dbReference type="GeneID" id="101862877"/>
<feature type="transmembrane region" description="Helical" evidence="7">
    <location>
        <begin position="147"/>
        <end position="165"/>
    </location>
</feature>
<organism evidence="9 10">
    <name type="scientific">Aplysia californica</name>
    <name type="common">California sea hare</name>
    <dbReference type="NCBI Taxonomy" id="6500"/>
    <lineage>
        <taxon>Eukaryota</taxon>
        <taxon>Metazoa</taxon>
        <taxon>Spiralia</taxon>
        <taxon>Lophotrochozoa</taxon>
        <taxon>Mollusca</taxon>
        <taxon>Gastropoda</taxon>
        <taxon>Heterobranchia</taxon>
        <taxon>Euthyneura</taxon>
        <taxon>Tectipleura</taxon>
        <taxon>Aplysiida</taxon>
        <taxon>Aplysioidea</taxon>
        <taxon>Aplysiidae</taxon>
        <taxon>Aplysia</taxon>
    </lineage>
</organism>
<dbReference type="Gene3D" id="1.20.1250.20">
    <property type="entry name" value="MFS general substrate transporter like domains"/>
    <property type="match status" value="1"/>
</dbReference>
<feature type="domain" description="Major facilitator superfamily (MFS) profile" evidence="8">
    <location>
        <begin position="15"/>
        <end position="289"/>
    </location>
</feature>
<keyword evidence="2" id="KW-0813">Transport</keyword>
<keyword evidence="5 7" id="KW-0472">Membrane</keyword>
<evidence type="ECO:0000256" key="6">
    <source>
        <dbReference type="SAM" id="MobiDB-lite"/>
    </source>
</evidence>
<feature type="non-terminal residue" evidence="10">
    <location>
        <position position="289"/>
    </location>
</feature>
<reference evidence="10" key="1">
    <citation type="submission" date="2025-08" db="UniProtKB">
        <authorList>
            <consortium name="RefSeq"/>
        </authorList>
    </citation>
    <scope>IDENTIFICATION</scope>
</reference>
<evidence type="ECO:0000256" key="4">
    <source>
        <dbReference type="ARBA" id="ARBA00022989"/>
    </source>
</evidence>
<feature type="transmembrane region" description="Helical" evidence="7">
    <location>
        <begin position="17"/>
        <end position="36"/>
    </location>
</feature>
<name>A0ABM1A228_APLCA</name>
<dbReference type="RefSeq" id="XP_012939255.1">
    <property type="nucleotide sequence ID" value="XM_013083801.2"/>
</dbReference>
<feature type="transmembrane region" description="Helical" evidence="7">
    <location>
        <begin position="90"/>
        <end position="109"/>
    </location>
</feature>
<dbReference type="InterPro" id="IPR011701">
    <property type="entry name" value="MFS"/>
</dbReference>
<dbReference type="InterPro" id="IPR020846">
    <property type="entry name" value="MFS_dom"/>
</dbReference>
<evidence type="ECO:0000313" key="10">
    <source>
        <dbReference type="RefSeq" id="XP_012939255.1"/>
    </source>
</evidence>
<evidence type="ECO:0000256" key="1">
    <source>
        <dbReference type="ARBA" id="ARBA00004141"/>
    </source>
</evidence>
<keyword evidence="9" id="KW-1185">Reference proteome</keyword>
<keyword evidence="4 7" id="KW-1133">Transmembrane helix</keyword>
<feature type="transmembrane region" description="Helical" evidence="7">
    <location>
        <begin position="62"/>
        <end position="81"/>
    </location>
</feature>
<accession>A0ABM1A228</accession>
<keyword evidence="3 7" id="KW-0812">Transmembrane</keyword>
<evidence type="ECO:0000256" key="3">
    <source>
        <dbReference type="ARBA" id="ARBA00022692"/>
    </source>
</evidence>
<dbReference type="PANTHER" id="PTHR43385">
    <property type="entry name" value="RIBOFLAVIN TRANSPORTER RIBJ"/>
    <property type="match status" value="1"/>
</dbReference>
<dbReference type="SUPFAM" id="SSF103473">
    <property type="entry name" value="MFS general substrate transporter"/>
    <property type="match status" value="1"/>
</dbReference>
<feature type="region of interest" description="Disordered" evidence="6">
    <location>
        <begin position="244"/>
        <end position="289"/>
    </location>
</feature>
<evidence type="ECO:0000313" key="9">
    <source>
        <dbReference type="Proteomes" id="UP000694888"/>
    </source>
</evidence>
<comment type="subcellular location">
    <subcellularLocation>
        <location evidence="1">Membrane</location>
        <topology evidence="1">Multi-pass membrane protein</topology>
    </subcellularLocation>
</comment>
<protein>
    <submittedName>
        <fullName evidence="10">Agnestins efflux protein AgnL12</fullName>
    </submittedName>
</protein>
<dbReference type="PANTHER" id="PTHR43385:SF1">
    <property type="entry name" value="RIBOFLAVIN TRANSPORTER RIBJ"/>
    <property type="match status" value="1"/>
</dbReference>
<feature type="transmembrane region" description="Helical" evidence="7">
    <location>
        <begin position="115"/>
        <end position="135"/>
    </location>
</feature>
<dbReference type="Pfam" id="PF07690">
    <property type="entry name" value="MFS_1"/>
    <property type="match status" value="1"/>
</dbReference>
<evidence type="ECO:0000259" key="8">
    <source>
        <dbReference type="PROSITE" id="PS50850"/>
    </source>
</evidence>
<sequence length="289" mass="31312">MALHKALADKFRSWRRYFVIAGGILIYLPIGVPWYFGNLATYINSYYHSRVPSETDLVDPQWIFSAFFIAFSLAIIASGYISNRYGPRPTIIAALFVHSGATFLSFYAIQHSMTALILTFGAVGGVGAGLAYGPPLPVVIKWMPRRVGLASGALMTGFGGGAIFYNELVTFFINPDNIRPDVKGSRTTYFSQPELLARIPELFLALGVLTVVLQISGVLLLREPKEGDEIEEVELQEVKPIVLSQQNGDSTPQQTNKAGVVNQGLTADVTSQGLTTTDSAGDNNPSTGT</sequence>
<dbReference type="InterPro" id="IPR052983">
    <property type="entry name" value="MFS_Riboflavin_Transporter"/>
</dbReference>
<feature type="transmembrane region" description="Helical" evidence="7">
    <location>
        <begin position="202"/>
        <end position="221"/>
    </location>
</feature>
<evidence type="ECO:0000256" key="2">
    <source>
        <dbReference type="ARBA" id="ARBA00022448"/>
    </source>
</evidence>